<accession>A0ABV3FU92</accession>
<dbReference type="InterPro" id="IPR028082">
    <property type="entry name" value="Peripla_BP_I"/>
</dbReference>
<dbReference type="PANTHER" id="PTHR47235">
    <property type="entry name" value="BLR6548 PROTEIN"/>
    <property type="match status" value="1"/>
</dbReference>
<name>A0ABV3FU92_9NOCA</name>
<reference evidence="4 5" key="1">
    <citation type="submission" date="2024-06" db="EMBL/GenBank/DDBJ databases">
        <title>The Natural Products Discovery Center: Release of the First 8490 Sequenced Strains for Exploring Actinobacteria Biosynthetic Diversity.</title>
        <authorList>
            <person name="Kalkreuter E."/>
            <person name="Kautsar S.A."/>
            <person name="Yang D."/>
            <person name="Bader C.D."/>
            <person name="Teijaro C.N."/>
            <person name="Fluegel L."/>
            <person name="Davis C.M."/>
            <person name="Simpson J.R."/>
            <person name="Lauterbach L."/>
            <person name="Steele A.D."/>
            <person name="Gui C."/>
            <person name="Meng S."/>
            <person name="Li G."/>
            <person name="Viehrig K."/>
            <person name="Ye F."/>
            <person name="Su P."/>
            <person name="Kiefer A.F."/>
            <person name="Nichols A."/>
            <person name="Cepeda A.J."/>
            <person name="Yan W."/>
            <person name="Fan B."/>
            <person name="Jiang Y."/>
            <person name="Adhikari A."/>
            <person name="Zheng C.-J."/>
            <person name="Schuster L."/>
            <person name="Cowan T.M."/>
            <person name="Smanski M.J."/>
            <person name="Chevrette M.G."/>
            <person name="De Carvalho L.P.S."/>
            <person name="Shen B."/>
        </authorList>
    </citation>
    <scope>NUCLEOTIDE SEQUENCE [LARGE SCALE GENOMIC DNA]</scope>
    <source>
        <strain evidence="4 5">NPDC050403</strain>
    </source>
</reference>
<evidence type="ECO:0000313" key="4">
    <source>
        <dbReference type="EMBL" id="MEV0708751.1"/>
    </source>
</evidence>
<dbReference type="PANTHER" id="PTHR47235:SF1">
    <property type="entry name" value="BLR6548 PROTEIN"/>
    <property type="match status" value="1"/>
</dbReference>
<protein>
    <submittedName>
        <fullName evidence="4">ABC transporter substrate-binding protein</fullName>
    </submittedName>
</protein>
<sequence length="477" mass="51212">MHIDTERSTATTRRGRIVRTIRTPAVILAAALMLVAGCGRDGTGGEDATVGKTTGSSVPSEFGDLGAVCGKGSPTKSSAQGVTADKIVVGVFTDFGFTKDPEFVDAAKVFSSWCNDHGGVAGRKIEVVVHDTNLTEVRQRMLDACRDDFALVGGGAGFGALGVKERLKCLLPSLPAQVSGAGAVGADLEISASPASLPYHNIYSGFHRWLVHEGYPASIDKVGMIDADSPVTKVLGEMAEEVFRAQGATIAYHDYYPVAGISNWAPYAQAIKEKGVRGLVFNGQPEQLPKLEDALTQIGYRLDWIDATNNNYADSFLKELGPSLAFQNNVVDLSGVAPFEKSNEVPAVRQIEAMFAEYAPGARITFPQLRSISSWLLFAKSATKCGDDLTRRCLYETASAEKAWTAGGLHAPVNLSDREKSVSCFNIERATPDGWVPADFKPDTGLYRCDVELYRFTKNYGAPVTLADVGKSMTEFK</sequence>
<comment type="caution">
    <text evidence="4">The sequence shown here is derived from an EMBL/GenBank/DDBJ whole genome shotgun (WGS) entry which is preliminary data.</text>
</comment>
<evidence type="ECO:0000256" key="1">
    <source>
        <dbReference type="ARBA" id="ARBA00010062"/>
    </source>
</evidence>
<gene>
    <name evidence="4" type="ORF">AB0I48_14405</name>
</gene>
<dbReference type="Gene3D" id="3.40.50.2300">
    <property type="match status" value="2"/>
</dbReference>
<organism evidence="4 5">
    <name type="scientific">Nocardia aurea</name>
    <dbReference type="NCBI Taxonomy" id="2144174"/>
    <lineage>
        <taxon>Bacteria</taxon>
        <taxon>Bacillati</taxon>
        <taxon>Actinomycetota</taxon>
        <taxon>Actinomycetes</taxon>
        <taxon>Mycobacteriales</taxon>
        <taxon>Nocardiaceae</taxon>
        <taxon>Nocardia</taxon>
    </lineage>
</organism>
<evidence type="ECO:0000256" key="2">
    <source>
        <dbReference type="ARBA" id="ARBA00022729"/>
    </source>
</evidence>
<dbReference type="SUPFAM" id="SSF53822">
    <property type="entry name" value="Periplasmic binding protein-like I"/>
    <property type="match status" value="1"/>
</dbReference>
<dbReference type="Pfam" id="PF13458">
    <property type="entry name" value="Peripla_BP_6"/>
    <property type="match status" value="1"/>
</dbReference>
<evidence type="ECO:0000313" key="5">
    <source>
        <dbReference type="Proteomes" id="UP001551695"/>
    </source>
</evidence>
<proteinExistence type="inferred from homology"/>
<comment type="similarity">
    <text evidence="1">Belongs to the leucine-binding protein family.</text>
</comment>
<dbReference type="InterPro" id="IPR028081">
    <property type="entry name" value="Leu-bd"/>
</dbReference>
<dbReference type="Proteomes" id="UP001551695">
    <property type="component" value="Unassembled WGS sequence"/>
</dbReference>
<dbReference type="EMBL" id="JBFAKC010000005">
    <property type="protein sequence ID" value="MEV0708751.1"/>
    <property type="molecule type" value="Genomic_DNA"/>
</dbReference>
<keyword evidence="5" id="KW-1185">Reference proteome</keyword>
<keyword evidence="2" id="KW-0732">Signal</keyword>
<evidence type="ECO:0000259" key="3">
    <source>
        <dbReference type="Pfam" id="PF13458"/>
    </source>
</evidence>
<dbReference type="RefSeq" id="WP_357783763.1">
    <property type="nucleotide sequence ID" value="NZ_JBFAKC010000005.1"/>
</dbReference>
<feature type="domain" description="Leucine-binding protein" evidence="3">
    <location>
        <begin position="101"/>
        <end position="405"/>
    </location>
</feature>